<evidence type="ECO:0000256" key="1">
    <source>
        <dbReference type="ARBA" id="ARBA00007689"/>
    </source>
</evidence>
<dbReference type="RefSeq" id="WP_260793270.1">
    <property type="nucleotide sequence ID" value="NZ_CP093313.1"/>
</dbReference>
<dbReference type="EMBL" id="CP093313">
    <property type="protein sequence ID" value="UWZ83823.1"/>
    <property type="molecule type" value="Genomic_DNA"/>
</dbReference>
<gene>
    <name evidence="3" type="ORF">MOP44_25075</name>
</gene>
<sequence>MQYLLMLYSDESAWAAMSPEQQQQGYAAYRAYRDALESSGVLVGSNRLRPATTATTIRTTNNKLQVLDGPFIDSKESLGGYFLIEAPDLDAALSWAAKCPGAHHGSIEVRAIWPTETPQVYSGAHEATVATR</sequence>
<dbReference type="KEGG" id="orp:MOP44_25075"/>
<organism evidence="3 4">
    <name type="scientific">Occallatibacter riparius</name>
    <dbReference type="NCBI Taxonomy" id="1002689"/>
    <lineage>
        <taxon>Bacteria</taxon>
        <taxon>Pseudomonadati</taxon>
        <taxon>Acidobacteriota</taxon>
        <taxon>Terriglobia</taxon>
        <taxon>Terriglobales</taxon>
        <taxon>Acidobacteriaceae</taxon>
        <taxon>Occallatibacter</taxon>
    </lineage>
</organism>
<accession>A0A9J7BMF9</accession>
<comment type="similarity">
    <text evidence="1">Belongs to the YciI family.</text>
</comment>
<evidence type="ECO:0000313" key="4">
    <source>
        <dbReference type="Proteomes" id="UP001059380"/>
    </source>
</evidence>
<protein>
    <submittedName>
        <fullName evidence="3">YciI family protein</fullName>
    </submittedName>
</protein>
<evidence type="ECO:0000259" key="2">
    <source>
        <dbReference type="Pfam" id="PF03795"/>
    </source>
</evidence>
<evidence type="ECO:0000313" key="3">
    <source>
        <dbReference type="EMBL" id="UWZ83823.1"/>
    </source>
</evidence>
<dbReference type="SUPFAM" id="SSF54909">
    <property type="entry name" value="Dimeric alpha+beta barrel"/>
    <property type="match status" value="1"/>
</dbReference>
<name>A0A9J7BMF9_9BACT</name>
<keyword evidence="4" id="KW-1185">Reference proteome</keyword>
<proteinExistence type="inferred from homology"/>
<dbReference type="Pfam" id="PF03795">
    <property type="entry name" value="YCII"/>
    <property type="match status" value="1"/>
</dbReference>
<feature type="domain" description="YCII-related" evidence="2">
    <location>
        <begin position="1"/>
        <end position="114"/>
    </location>
</feature>
<dbReference type="InterPro" id="IPR011008">
    <property type="entry name" value="Dimeric_a/b-barrel"/>
</dbReference>
<dbReference type="PANTHER" id="PTHR35174">
    <property type="entry name" value="BLL7171 PROTEIN-RELATED"/>
    <property type="match status" value="1"/>
</dbReference>
<dbReference type="Gene3D" id="3.30.70.1060">
    <property type="entry name" value="Dimeric alpha+beta barrel"/>
    <property type="match status" value="1"/>
</dbReference>
<dbReference type="Proteomes" id="UP001059380">
    <property type="component" value="Chromosome"/>
</dbReference>
<dbReference type="PANTHER" id="PTHR35174:SF3">
    <property type="entry name" value="BLL7171 PROTEIN"/>
    <property type="match status" value="1"/>
</dbReference>
<dbReference type="InterPro" id="IPR005545">
    <property type="entry name" value="YCII"/>
</dbReference>
<reference evidence="3" key="1">
    <citation type="submission" date="2021-04" db="EMBL/GenBank/DDBJ databases">
        <title>Phylogenetic analysis of Acidobacteriaceae.</title>
        <authorList>
            <person name="Qiu L."/>
            <person name="Zhang Q."/>
        </authorList>
    </citation>
    <scope>NUCLEOTIDE SEQUENCE</scope>
    <source>
        <strain evidence="3">DSM 25168</strain>
    </source>
</reference>
<dbReference type="AlphaFoldDB" id="A0A9J7BMF9"/>